<protein>
    <recommendedName>
        <fullName evidence="4">BMP family ABC transporter substrate-binding protein</fullName>
    </recommendedName>
</protein>
<evidence type="ECO:0000256" key="1">
    <source>
        <dbReference type="SAM" id="SignalP"/>
    </source>
</evidence>
<feature type="chain" id="PRO_5045547754" description="BMP family ABC transporter substrate-binding protein" evidence="1">
    <location>
        <begin position="29"/>
        <end position="218"/>
    </location>
</feature>
<dbReference type="RefSeq" id="WP_286277374.1">
    <property type="nucleotide sequence ID" value="NZ_AP027731.1"/>
</dbReference>
<dbReference type="PROSITE" id="PS51257">
    <property type="entry name" value="PROKAR_LIPOPROTEIN"/>
    <property type="match status" value="1"/>
</dbReference>
<accession>A0ABN6XR32</accession>
<dbReference type="EMBL" id="AP027731">
    <property type="protein sequence ID" value="BDZ47455.1"/>
    <property type="molecule type" value="Genomic_DNA"/>
</dbReference>
<name>A0ABN6XR32_9MICO</name>
<proteinExistence type="predicted"/>
<evidence type="ECO:0000313" key="2">
    <source>
        <dbReference type="EMBL" id="BDZ47455.1"/>
    </source>
</evidence>
<feature type="signal peptide" evidence="1">
    <location>
        <begin position="1"/>
        <end position="28"/>
    </location>
</feature>
<keyword evidence="1" id="KW-0732">Signal</keyword>
<evidence type="ECO:0008006" key="4">
    <source>
        <dbReference type="Google" id="ProtNLM"/>
    </source>
</evidence>
<keyword evidence="3" id="KW-1185">Reference proteome</keyword>
<gene>
    <name evidence="2" type="ORF">GCM10025866_33640</name>
</gene>
<sequence length="218" mass="22003">MPNRTGLLPAATAALVLTALLTGCGSGGGPTAPAPTGSLSAGFLGQASPPAPEATIQPAAGSWDGVHPPKGYRVVLLTEGEDAGTTALRDAVTDWADREGVDVQRVVVTDPSLAIDKIVFAMSSKPDLVIAAGGSLVDPLALVTASHLDRQFLVLGAQLPEPTYNVTATVWDGASSRGSEIAGESGTVTVTPERAQEAVEAGVASVVNDLTGIVIWLS</sequence>
<reference evidence="3" key="1">
    <citation type="journal article" date="2019" name="Int. J. Syst. Evol. Microbiol.">
        <title>The Global Catalogue of Microorganisms (GCM) 10K type strain sequencing project: providing services to taxonomists for standard genome sequencing and annotation.</title>
        <authorList>
            <consortium name="The Broad Institute Genomics Platform"/>
            <consortium name="The Broad Institute Genome Sequencing Center for Infectious Disease"/>
            <person name="Wu L."/>
            <person name="Ma J."/>
        </authorList>
    </citation>
    <scope>NUCLEOTIDE SEQUENCE [LARGE SCALE GENOMIC DNA]</scope>
    <source>
        <strain evidence="3">NBRC 108725</strain>
    </source>
</reference>
<dbReference type="Proteomes" id="UP001321498">
    <property type="component" value="Chromosome"/>
</dbReference>
<evidence type="ECO:0000313" key="3">
    <source>
        <dbReference type="Proteomes" id="UP001321498"/>
    </source>
</evidence>
<organism evidence="2 3">
    <name type="scientific">Naasia aerilata</name>
    <dbReference type="NCBI Taxonomy" id="1162966"/>
    <lineage>
        <taxon>Bacteria</taxon>
        <taxon>Bacillati</taxon>
        <taxon>Actinomycetota</taxon>
        <taxon>Actinomycetes</taxon>
        <taxon>Micrococcales</taxon>
        <taxon>Microbacteriaceae</taxon>
        <taxon>Naasia</taxon>
    </lineage>
</organism>